<dbReference type="AlphaFoldDB" id="C4L9G8"/>
<evidence type="ECO:0000313" key="1">
    <source>
        <dbReference type="EMBL" id="ACQ92067.1"/>
    </source>
</evidence>
<dbReference type="KEGG" id="tau:Tola_0438"/>
<dbReference type="RefSeq" id="WP_012728666.1">
    <property type="nucleotide sequence ID" value="NC_012691.1"/>
</dbReference>
<reference evidence="2" key="1">
    <citation type="submission" date="2009-05" db="EMBL/GenBank/DDBJ databases">
        <title>Complete sequence of Tolumonas auensis DSM 9187.</title>
        <authorList>
            <consortium name="US DOE Joint Genome Institute"/>
            <person name="Lucas S."/>
            <person name="Copeland A."/>
            <person name="Lapidus A."/>
            <person name="Glavina del Rio T."/>
            <person name="Tice H."/>
            <person name="Bruce D."/>
            <person name="Goodwin L."/>
            <person name="Pitluck S."/>
            <person name="Chertkov O."/>
            <person name="Brettin T."/>
            <person name="Detter J.C."/>
            <person name="Han C."/>
            <person name="Larimer F."/>
            <person name="Land M."/>
            <person name="Hauser L."/>
            <person name="Kyrpides N."/>
            <person name="Mikhailova N."/>
            <person name="Spring S."/>
            <person name="Beller H."/>
        </authorList>
    </citation>
    <scope>NUCLEOTIDE SEQUENCE [LARGE SCALE GENOMIC DNA]</scope>
    <source>
        <strain evidence="2">DSM 9187 / TA4</strain>
    </source>
</reference>
<keyword evidence="2" id="KW-1185">Reference proteome</keyword>
<organism evidence="1 2">
    <name type="scientific">Tolumonas auensis (strain DSM 9187 / NBRC 110442 / TA 4)</name>
    <dbReference type="NCBI Taxonomy" id="595494"/>
    <lineage>
        <taxon>Bacteria</taxon>
        <taxon>Pseudomonadati</taxon>
        <taxon>Pseudomonadota</taxon>
        <taxon>Gammaproteobacteria</taxon>
        <taxon>Aeromonadales</taxon>
        <taxon>Aeromonadaceae</taxon>
        <taxon>Tolumonas</taxon>
    </lineage>
</organism>
<protein>
    <submittedName>
        <fullName evidence="1">Uncharacterized protein</fullName>
    </submittedName>
</protein>
<proteinExistence type="predicted"/>
<evidence type="ECO:0000313" key="2">
    <source>
        <dbReference type="Proteomes" id="UP000009073"/>
    </source>
</evidence>
<dbReference type="EMBL" id="CP001616">
    <property type="protein sequence ID" value="ACQ92067.1"/>
    <property type="molecule type" value="Genomic_DNA"/>
</dbReference>
<dbReference type="Proteomes" id="UP000009073">
    <property type="component" value="Chromosome"/>
</dbReference>
<dbReference type="HOGENOM" id="CLU_2572834_0_0_6"/>
<gene>
    <name evidence="1" type="ordered locus">Tola_0438</name>
</gene>
<sequence>MDSELELLEKYIRANFEYDSAGSLIDPLDAVVISPVNESQLTTSPFKEAGARMGDYWVDDSVYGFIFRIENGVVTKLWSND</sequence>
<reference evidence="1 2" key="2">
    <citation type="journal article" date="2011" name="Stand. Genomic Sci.">
        <title>Complete genome sequence of Tolumonas auensis type strain (TA 4).</title>
        <authorList>
            <person name="Chertkov O."/>
            <person name="Copeland A."/>
            <person name="Lucas S."/>
            <person name="Lapidus A."/>
            <person name="Berry K.W."/>
            <person name="Detter J.C."/>
            <person name="Del Rio T.G."/>
            <person name="Hammon N."/>
            <person name="Dalin E."/>
            <person name="Tice H."/>
            <person name="Pitluck S."/>
            <person name="Richardson P."/>
            <person name="Bruce D."/>
            <person name="Goodwin L."/>
            <person name="Han C."/>
            <person name="Tapia R."/>
            <person name="Saunders E."/>
            <person name="Schmutz J."/>
            <person name="Brettin T."/>
            <person name="Larimer F."/>
            <person name="Land M."/>
            <person name="Hauser L."/>
            <person name="Spring S."/>
            <person name="Rohde M."/>
            <person name="Kyrpides N.C."/>
            <person name="Ivanova N."/>
            <person name="Goker M."/>
            <person name="Beller H.R."/>
            <person name="Klenk H.P."/>
            <person name="Woyke T."/>
        </authorList>
    </citation>
    <scope>NUCLEOTIDE SEQUENCE [LARGE SCALE GENOMIC DNA]</scope>
    <source>
        <strain evidence="2">DSM 9187 / TA4</strain>
    </source>
</reference>
<accession>C4L9G8</accession>
<name>C4L9G8_TOLAT</name>